<keyword evidence="3" id="KW-1185">Reference proteome</keyword>
<dbReference type="InterPro" id="IPR036273">
    <property type="entry name" value="CRAL/TRIO_N_dom_sf"/>
</dbReference>
<evidence type="ECO:0000313" key="2">
    <source>
        <dbReference type="EMBL" id="KAG5670107.1"/>
    </source>
</evidence>
<comment type="caution">
    <text evidence="2">The sequence shown here is derived from an EMBL/GenBank/DDBJ whole genome shotgun (WGS) entry which is preliminary data.</text>
</comment>
<evidence type="ECO:0000313" key="3">
    <source>
        <dbReference type="Proteomes" id="UP001107558"/>
    </source>
</evidence>
<sequence>MSKHYNKSITPVDEYKFHLCNELEVMAKEELRETNEMRKHAIKAMREWIMKSDRILITRMDAKYLLRFLRFRKFSVPMAMEALERYLVIKQGKYGMGWLDNLDYDKPSILKLIDDGFVFFLPQRDFMGRKIIFYRPGVADPKSPSVGYDVLILLSLVYELVLEDEENQIRGVIHLADAQNIRMPHFTVFSPQYSFRVGKNTEKTLALRHKAFHIVNVHKSINLISDFIMSHMGEKLRKRTHMYSSFDDFKAIERKNLPLEYGGTTSMRTMIESLKKELADNQKISMLLNQTRVNVDKYPKAVLEGSVKSLKYLLNSSEIYEKFKNQDIYGLQGSFRKLEID</sequence>
<dbReference type="Gene3D" id="1.20.5.1200">
    <property type="entry name" value="Alpha-tocopherol transfer"/>
    <property type="match status" value="1"/>
</dbReference>
<dbReference type="SUPFAM" id="SSF46938">
    <property type="entry name" value="CRAL/TRIO N-terminal domain"/>
    <property type="match status" value="1"/>
</dbReference>
<dbReference type="PANTHER" id="PTHR10174:SF208">
    <property type="entry name" value="CRAL-TRIO DOMAIN-CONTAINING PROTEIN DDB_G0278031"/>
    <property type="match status" value="1"/>
</dbReference>
<dbReference type="InterPro" id="IPR036865">
    <property type="entry name" value="CRAL-TRIO_dom_sf"/>
</dbReference>
<dbReference type="PRINTS" id="PR00180">
    <property type="entry name" value="CRETINALDHBP"/>
</dbReference>
<dbReference type="Pfam" id="PF00650">
    <property type="entry name" value="CRAL_TRIO"/>
    <property type="match status" value="1"/>
</dbReference>
<reference evidence="2" key="1">
    <citation type="submission" date="2021-03" db="EMBL/GenBank/DDBJ databases">
        <title>Chromosome level genome of the anhydrobiotic midge Polypedilum vanderplanki.</title>
        <authorList>
            <person name="Yoshida Y."/>
            <person name="Kikawada T."/>
            <person name="Gusev O."/>
        </authorList>
    </citation>
    <scope>NUCLEOTIDE SEQUENCE</scope>
    <source>
        <strain evidence="2">NIAS01</strain>
        <tissue evidence="2">Whole body or cell culture</tissue>
    </source>
</reference>
<dbReference type="SMART" id="SM01100">
    <property type="entry name" value="CRAL_TRIO_N"/>
    <property type="match status" value="1"/>
</dbReference>
<feature type="domain" description="CRAL-TRIO" evidence="1">
    <location>
        <begin position="106"/>
        <end position="269"/>
    </location>
</feature>
<dbReference type="OrthoDB" id="1434354at2759"/>
<dbReference type="InterPro" id="IPR011074">
    <property type="entry name" value="CRAL/TRIO_N_dom"/>
</dbReference>
<accession>A0A9J6BKS8</accession>
<dbReference type="PROSITE" id="PS50191">
    <property type="entry name" value="CRAL_TRIO"/>
    <property type="match status" value="1"/>
</dbReference>
<dbReference type="GO" id="GO:1902936">
    <property type="term" value="F:phosphatidylinositol bisphosphate binding"/>
    <property type="evidence" value="ECO:0007669"/>
    <property type="project" value="TreeGrafter"/>
</dbReference>
<dbReference type="GO" id="GO:0016020">
    <property type="term" value="C:membrane"/>
    <property type="evidence" value="ECO:0007669"/>
    <property type="project" value="TreeGrafter"/>
</dbReference>
<dbReference type="PANTHER" id="PTHR10174">
    <property type="entry name" value="ALPHA-TOCOPHEROL TRANSFER PROTEIN-RELATED"/>
    <property type="match status" value="1"/>
</dbReference>
<dbReference type="InterPro" id="IPR001251">
    <property type="entry name" value="CRAL-TRIO_dom"/>
</dbReference>
<dbReference type="SUPFAM" id="SSF52087">
    <property type="entry name" value="CRAL/TRIO domain"/>
    <property type="match status" value="1"/>
</dbReference>
<proteinExistence type="predicted"/>
<dbReference type="Proteomes" id="UP001107558">
    <property type="component" value="Chromosome 3"/>
</dbReference>
<dbReference type="AlphaFoldDB" id="A0A9J6BKS8"/>
<protein>
    <recommendedName>
        <fullName evidence="1">CRAL-TRIO domain-containing protein</fullName>
    </recommendedName>
</protein>
<dbReference type="CDD" id="cd00170">
    <property type="entry name" value="SEC14"/>
    <property type="match status" value="1"/>
</dbReference>
<organism evidence="2 3">
    <name type="scientific">Polypedilum vanderplanki</name>
    <name type="common">Sleeping chironomid midge</name>
    <dbReference type="NCBI Taxonomy" id="319348"/>
    <lineage>
        <taxon>Eukaryota</taxon>
        <taxon>Metazoa</taxon>
        <taxon>Ecdysozoa</taxon>
        <taxon>Arthropoda</taxon>
        <taxon>Hexapoda</taxon>
        <taxon>Insecta</taxon>
        <taxon>Pterygota</taxon>
        <taxon>Neoptera</taxon>
        <taxon>Endopterygota</taxon>
        <taxon>Diptera</taxon>
        <taxon>Nematocera</taxon>
        <taxon>Chironomoidea</taxon>
        <taxon>Chironomidae</taxon>
        <taxon>Chironominae</taxon>
        <taxon>Polypedilum</taxon>
        <taxon>Polypedilum</taxon>
    </lineage>
</organism>
<gene>
    <name evidence="2" type="ORF">PVAND_000390</name>
</gene>
<dbReference type="Gene3D" id="1.10.8.20">
    <property type="entry name" value="N-terminal domain of phosphatidylinositol transfer protein sec14p"/>
    <property type="match status" value="1"/>
</dbReference>
<evidence type="ECO:0000259" key="1">
    <source>
        <dbReference type="PROSITE" id="PS50191"/>
    </source>
</evidence>
<name>A0A9J6BKS8_POLVA</name>
<dbReference type="Gene3D" id="3.40.525.10">
    <property type="entry name" value="CRAL-TRIO lipid binding domain"/>
    <property type="match status" value="1"/>
</dbReference>
<dbReference type="EMBL" id="JADBJN010000003">
    <property type="protein sequence ID" value="KAG5670107.1"/>
    <property type="molecule type" value="Genomic_DNA"/>
</dbReference>